<dbReference type="EMBL" id="ACKZ01000026">
    <property type="protein sequence ID" value="EEW36623.1"/>
    <property type="molecule type" value="Genomic_DNA"/>
</dbReference>
<dbReference type="STRING" id="638301.HMPREF0444_1612"/>
<keyword evidence="1" id="KW-1133">Transmembrane helix</keyword>
<evidence type="ECO:0000313" key="2">
    <source>
        <dbReference type="EMBL" id="EEW36623.1"/>
    </source>
</evidence>
<evidence type="ECO:0000256" key="1">
    <source>
        <dbReference type="SAM" id="Phobius"/>
    </source>
</evidence>
<feature type="transmembrane region" description="Helical" evidence="1">
    <location>
        <begin position="179"/>
        <end position="201"/>
    </location>
</feature>
<keyword evidence="1" id="KW-0812">Transmembrane</keyword>
<proteinExistence type="predicted"/>
<accession>C8NI67</accession>
<reference evidence="2 3" key="1">
    <citation type="submission" date="2009-08" db="EMBL/GenBank/DDBJ databases">
        <authorList>
            <person name="Muzny D."/>
            <person name="Qin X."/>
            <person name="Deng J."/>
            <person name="Jiang H."/>
            <person name="Liu Y."/>
            <person name="Qu J."/>
            <person name="Song X.-Z."/>
            <person name="Zhang L."/>
            <person name="Thornton R."/>
            <person name="Coyle M."/>
            <person name="Francisco L."/>
            <person name="Jackson L."/>
            <person name="Javaid M."/>
            <person name="Korchina V."/>
            <person name="Kovar C."/>
            <person name="Mata R."/>
            <person name="Mathew T."/>
            <person name="Ngo R."/>
            <person name="Nguyen L."/>
            <person name="Nguyen N."/>
            <person name="Okwuonu G."/>
            <person name="Ongeri F."/>
            <person name="Pham C."/>
            <person name="Simmons D."/>
            <person name="Wilczek-Boney K."/>
            <person name="Hale W."/>
            <person name="Jakkamsetti A."/>
            <person name="Pham P."/>
            <person name="Ruth R."/>
            <person name="San Lucas F."/>
            <person name="Warren J."/>
            <person name="Zhang J."/>
            <person name="Zhao Z."/>
            <person name="Zhou C."/>
            <person name="Zhu D."/>
            <person name="Lee S."/>
            <person name="Bess C."/>
            <person name="Blankenburg K."/>
            <person name="Forbes L."/>
            <person name="Fu Q."/>
            <person name="Gubbala S."/>
            <person name="Hirani K."/>
            <person name="Jayaseelan J.C."/>
            <person name="Lara F."/>
            <person name="Munidasa M."/>
            <person name="Palculict T."/>
            <person name="Patil S."/>
            <person name="Pu L.-L."/>
            <person name="Saada N."/>
            <person name="Tang L."/>
            <person name="Weissenberger G."/>
            <person name="Zhu Y."/>
            <person name="Hemphill L."/>
            <person name="Shang Y."/>
            <person name="Youmans B."/>
            <person name="Ayvaz T."/>
            <person name="Ross M."/>
            <person name="Santibanez J."/>
            <person name="Aqrawi P."/>
            <person name="Gross S."/>
            <person name="Joshi V."/>
            <person name="Fowler G."/>
            <person name="Nazareth L."/>
            <person name="Reid J."/>
            <person name="Worley K."/>
            <person name="Petrosino J."/>
            <person name="Highlander S."/>
            <person name="Gibbs R."/>
        </authorList>
    </citation>
    <scope>NUCLEOTIDE SEQUENCE [LARGE SCALE GENOMIC DNA]</scope>
    <source>
        <strain evidence="2 3">ATCC 49175</strain>
    </source>
</reference>
<dbReference type="HOGENOM" id="CLU_857290_0_0_9"/>
<dbReference type="GeneID" id="78412620"/>
<protein>
    <submittedName>
        <fullName evidence="2">Uncharacterized protein</fullName>
    </submittedName>
</protein>
<dbReference type="AlphaFoldDB" id="C8NI67"/>
<sequence length="321" mass="37309">MHKGILRRTWGMWILTVLLGLIVAMVGIVVSFGFMSGRELYEHGIIYEMEKDSSSSSIKVLDIDPSPLEIDDETYYLVKHNYGVSFLKTDTSEIKQILEFKQALPDKTNALATSDFYLNIRVVNEKEKKGRSSVKTNITQEMKERFEEKLKLSPLSVQVTLDKLDKTHYLTITNNANRFFDIVMLMVVIVFFVIVLVWQIVRVRQIKKHYARFDELFPDYQNDMKRLLDDAEYLDDQLGVLVKDGILVSFGTEFRVVDLEKAVSASVIRQKSKWGAKYQFSFFNEGRKPVEKVPLANLQDNVIDLVHYLREICSYNVYIQF</sequence>
<keyword evidence="1" id="KW-0472">Membrane</keyword>
<feature type="transmembrane region" description="Helical" evidence="1">
    <location>
        <begin position="12"/>
        <end position="34"/>
    </location>
</feature>
<organism evidence="2 3">
    <name type="scientific">Granulicatella adiacens ATCC 49175</name>
    <dbReference type="NCBI Taxonomy" id="638301"/>
    <lineage>
        <taxon>Bacteria</taxon>
        <taxon>Bacillati</taxon>
        <taxon>Bacillota</taxon>
        <taxon>Bacilli</taxon>
        <taxon>Lactobacillales</taxon>
        <taxon>Carnobacteriaceae</taxon>
        <taxon>Granulicatella</taxon>
    </lineage>
</organism>
<dbReference type="Proteomes" id="UP000005926">
    <property type="component" value="Unassembled WGS sequence"/>
</dbReference>
<dbReference type="RefSeq" id="WP_005606106.1">
    <property type="nucleotide sequence ID" value="NZ_CP102283.1"/>
</dbReference>
<gene>
    <name evidence="2" type="ORF">HMPREF0444_1612</name>
</gene>
<evidence type="ECO:0000313" key="3">
    <source>
        <dbReference type="Proteomes" id="UP000005926"/>
    </source>
</evidence>
<keyword evidence="3" id="KW-1185">Reference proteome</keyword>
<comment type="caution">
    <text evidence="2">The sequence shown here is derived from an EMBL/GenBank/DDBJ whole genome shotgun (WGS) entry which is preliminary data.</text>
</comment>
<name>C8NI67_9LACT</name>